<keyword evidence="2" id="KW-1185">Reference proteome</keyword>
<dbReference type="Proteomes" id="UP001143480">
    <property type="component" value="Unassembled WGS sequence"/>
</dbReference>
<evidence type="ECO:0000313" key="1">
    <source>
        <dbReference type="EMBL" id="GLL04600.1"/>
    </source>
</evidence>
<organism evidence="1 2">
    <name type="scientific">Dactylosporangium matsuzakiense</name>
    <dbReference type="NCBI Taxonomy" id="53360"/>
    <lineage>
        <taxon>Bacteria</taxon>
        <taxon>Bacillati</taxon>
        <taxon>Actinomycetota</taxon>
        <taxon>Actinomycetes</taxon>
        <taxon>Micromonosporales</taxon>
        <taxon>Micromonosporaceae</taxon>
        <taxon>Dactylosporangium</taxon>
    </lineage>
</organism>
<reference evidence="1" key="2">
    <citation type="submission" date="2023-01" db="EMBL/GenBank/DDBJ databases">
        <authorList>
            <person name="Sun Q."/>
            <person name="Evtushenko L."/>
        </authorList>
    </citation>
    <scope>NUCLEOTIDE SEQUENCE</scope>
    <source>
        <strain evidence="1">VKM Ac-1321</strain>
    </source>
</reference>
<dbReference type="AlphaFoldDB" id="A0A9W6NP24"/>
<reference evidence="1" key="1">
    <citation type="journal article" date="2014" name="Int. J. Syst. Evol. Microbiol.">
        <title>Complete genome sequence of Corynebacterium casei LMG S-19264T (=DSM 44701T), isolated from a smear-ripened cheese.</title>
        <authorList>
            <consortium name="US DOE Joint Genome Institute (JGI-PGF)"/>
            <person name="Walter F."/>
            <person name="Albersmeier A."/>
            <person name="Kalinowski J."/>
            <person name="Ruckert C."/>
        </authorList>
    </citation>
    <scope>NUCLEOTIDE SEQUENCE</scope>
    <source>
        <strain evidence="1">VKM Ac-1321</strain>
    </source>
</reference>
<dbReference type="RefSeq" id="WP_271189688.1">
    <property type="nucleotide sequence ID" value="NZ_BSFP01000047.1"/>
</dbReference>
<evidence type="ECO:0000313" key="2">
    <source>
        <dbReference type="Proteomes" id="UP001143480"/>
    </source>
</evidence>
<gene>
    <name evidence="1" type="ORF">GCM10017581_063470</name>
</gene>
<accession>A0A9W6NP24</accession>
<name>A0A9W6NP24_9ACTN</name>
<protein>
    <submittedName>
        <fullName evidence="1">Uncharacterized protein</fullName>
    </submittedName>
</protein>
<dbReference type="EMBL" id="BSFP01000047">
    <property type="protein sequence ID" value="GLL04600.1"/>
    <property type="molecule type" value="Genomic_DNA"/>
</dbReference>
<proteinExistence type="predicted"/>
<sequence length="506" mass="55077">MVEEAGKGDSGGARVLESLLAALGRWPDIGSQARISIEQWNSLSASEAKAYQDSSISAIQRVAGWRAVADQVRELGRLRYEPAVATLIGLWEGCPVQPVAVAAAHALFSIGTAEARDALRHGIHDHEHFGRFMALKVMFTDDGTAWDNVCHLFSEECLATTAGLTAAAEALGLLAPWSFTGTGPEWHSETLRVLVSQDHRWLDLCVGLRDHESLGWPARQVLKYADPAATGPALDAARAERAAPRRASTGRSLRPGALVARYRDGDHRGVWRDLGAAAHLDDGWRAEAEQVAVLTMERVARNASNLTAALIARGWPVSTEQALPGPAADVEDRLRQLEQITGSAVPPALAAYWRIVGTIDLVPRGTWDAPFPPGVPEQLTVADPLEIIDLGTAWSSVEEWQEESAEHHPELAGPLVVDIAADYLHKANISGGAPYSVWLPHAGADPLVREEVHRLTFTNYLRRAFAGKGFLRLDQQDEWAAYATTADELAELTGWLESVEYEYLDF</sequence>
<comment type="caution">
    <text evidence="1">The sequence shown here is derived from an EMBL/GenBank/DDBJ whole genome shotgun (WGS) entry which is preliminary data.</text>
</comment>